<evidence type="ECO:0000313" key="1">
    <source>
        <dbReference type="EMBL" id="SDV51685.1"/>
    </source>
</evidence>
<sequence length="149" mass="15777">MTILRQQLLGALRASLQADAQLTARVAIGESVLDALDEAAGSTLVIHRGGELPRRTNMGVTDRFCEVLATVIVRAPAPDVEADRILEIAHPIIVALDLPGLISIEESVDGGADPPMFGESNSNLCLCTTHYVMHYRTSGDSLGGKLTDG</sequence>
<protein>
    <submittedName>
        <fullName evidence="1">Uncharacterized protein</fullName>
    </submittedName>
</protein>
<proteinExistence type="predicted"/>
<dbReference type="Proteomes" id="UP000243719">
    <property type="component" value="Unassembled WGS sequence"/>
</dbReference>
<gene>
    <name evidence="1" type="ORF">SAMN05216551_1229</name>
</gene>
<evidence type="ECO:0000313" key="2">
    <source>
        <dbReference type="Proteomes" id="UP000243719"/>
    </source>
</evidence>
<dbReference type="EMBL" id="FNLO01000022">
    <property type="protein sequence ID" value="SDV51685.1"/>
    <property type="molecule type" value="Genomic_DNA"/>
</dbReference>
<organism evidence="1 2">
    <name type="scientific">Chitinasiproducens palmae</name>
    <dbReference type="NCBI Taxonomy" id="1770053"/>
    <lineage>
        <taxon>Bacteria</taxon>
        <taxon>Pseudomonadati</taxon>
        <taxon>Pseudomonadota</taxon>
        <taxon>Betaproteobacteria</taxon>
        <taxon>Burkholderiales</taxon>
        <taxon>Burkholderiaceae</taxon>
        <taxon>Chitinasiproducens</taxon>
    </lineage>
</organism>
<dbReference type="AlphaFoldDB" id="A0A1H2PWE9"/>
<accession>A0A1H2PWE9</accession>
<dbReference type="STRING" id="1770053.SAMN05216551_1229"/>
<keyword evidence="2" id="KW-1185">Reference proteome</keyword>
<dbReference type="RefSeq" id="WP_091913512.1">
    <property type="nucleotide sequence ID" value="NZ_FNLO01000022.1"/>
</dbReference>
<name>A0A1H2PWE9_9BURK</name>
<dbReference type="OrthoDB" id="9132606at2"/>
<reference evidence="2" key="1">
    <citation type="submission" date="2016-09" db="EMBL/GenBank/DDBJ databases">
        <authorList>
            <person name="Varghese N."/>
            <person name="Submissions S."/>
        </authorList>
    </citation>
    <scope>NUCLEOTIDE SEQUENCE [LARGE SCALE GENOMIC DNA]</scope>
    <source>
        <strain evidence="2">JS23</strain>
    </source>
</reference>